<feature type="signal peptide" evidence="1">
    <location>
        <begin position="1"/>
        <end position="21"/>
    </location>
</feature>
<protein>
    <recommendedName>
        <fullName evidence="4">Lipoprotein</fullName>
    </recommendedName>
</protein>
<comment type="caution">
    <text evidence="2">The sequence shown here is derived from an EMBL/GenBank/DDBJ whole genome shotgun (WGS) entry which is preliminary data.</text>
</comment>
<sequence>MKKTSLLLLLLSSIFFISSCGSENCGCTYPVELSFLKSWRLLYTDINGKQVPSDKKEIITLDSFQKTVPIYTKEIDDSVVEKTFIDSIKETSSSNRNEVVVTFTLDKVIYKQKLRLLDFVTGQPQNLIATAKIKADENFGDFTLHYEFYKD</sequence>
<reference evidence="2 3" key="1">
    <citation type="submission" date="2023-12" db="EMBL/GenBank/DDBJ databases">
        <title>Novel species of the genus Arcicella isolated from rivers.</title>
        <authorList>
            <person name="Lu H."/>
        </authorList>
    </citation>
    <scope>NUCLEOTIDE SEQUENCE [LARGE SCALE GENOMIC DNA]</scope>
    <source>
        <strain evidence="2 3">DC2W</strain>
    </source>
</reference>
<feature type="chain" id="PRO_5046040713" description="Lipoprotein" evidence="1">
    <location>
        <begin position="22"/>
        <end position="151"/>
    </location>
</feature>
<accession>A0ABU5S634</accession>
<dbReference type="PROSITE" id="PS51257">
    <property type="entry name" value="PROKAR_LIPOPROTEIN"/>
    <property type="match status" value="1"/>
</dbReference>
<keyword evidence="3" id="KW-1185">Reference proteome</keyword>
<evidence type="ECO:0000313" key="3">
    <source>
        <dbReference type="Proteomes" id="UP001303899"/>
    </source>
</evidence>
<gene>
    <name evidence="2" type="ORF">VB776_13260</name>
</gene>
<dbReference type="Proteomes" id="UP001303899">
    <property type="component" value="Unassembled WGS sequence"/>
</dbReference>
<organism evidence="2 3">
    <name type="scientific">Arcicella gelida</name>
    <dbReference type="NCBI Taxonomy" id="2984195"/>
    <lineage>
        <taxon>Bacteria</taxon>
        <taxon>Pseudomonadati</taxon>
        <taxon>Bacteroidota</taxon>
        <taxon>Cytophagia</taxon>
        <taxon>Cytophagales</taxon>
        <taxon>Flectobacillaceae</taxon>
        <taxon>Arcicella</taxon>
    </lineage>
</organism>
<proteinExistence type="predicted"/>
<evidence type="ECO:0008006" key="4">
    <source>
        <dbReference type="Google" id="ProtNLM"/>
    </source>
</evidence>
<evidence type="ECO:0000256" key="1">
    <source>
        <dbReference type="SAM" id="SignalP"/>
    </source>
</evidence>
<dbReference type="RefSeq" id="WP_323330414.1">
    <property type="nucleotide sequence ID" value="NZ_JAYGIL010000015.1"/>
</dbReference>
<name>A0ABU5S634_9BACT</name>
<evidence type="ECO:0000313" key="2">
    <source>
        <dbReference type="EMBL" id="MEA5403890.1"/>
    </source>
</evidence>
<dbReference type="EMBL" id="JAYGIL010000015">
    <property type="protein sequence ID" value="MEA5403890.1"/>
    <property type="molecule type" value="Genomic_DNA"/>
</dbReference>
<keyword evidence="1" id="KW-0732">Signal</keyword>